<comment type="caution">
    <text evidence="2">The sequence shown here is derived from an EMBL/GenBank/DDBJ whole genome shotgun (WGS) entry which is preliminary data.</text>
</comment>
<evidence type="ECO:0000313" key="3">
    <source>
        <dbReference type="Proteomes" id="UP000235392"/>
    </source>
</evidence>
<dbReference type="EMBL" id="PGCI01000125">
    <property type="protein sequence ID" value="PLW38647.1"/>
    <property type="molecule type" value="Genomic_DNA"/>
</dbReference>
<name>A0A2N5ULX5_9BASI</name>
<evidence type="ECO:0000256" key="1">
    <source>
        <dbReference type="SAM" id="MobiDB-lite"/>
    </source>
</evidence>
<proteinExistence type="predicted"/>
<feature type="compositionally biased region" description="Polar residues" evidence="1">
    <location>
        <begin position="42"/>
        <end position="51"/>
    </location>
</feature>
<dbReference type="Proteomes" id="UP000235392">
    <property type="component" value="Unassembled WGS sequence"/>
</dbReference>
<protein>
    <submittedName>
        <fullName evidence="2">Uncharacterized protein</fullName>
    </submittedName>
</protein>
<dbReference type="AlphaFoldDB" id="A0A2N5ULX5"/>
<evidence type="ECO:0000313" key="2">
    <source>
        <dbReference type="EMBL" id="PLW38647.1"/>
    </source>
</evidence>
<sequence length="127" mass="13906">MSKGPFGAQAVSCEYLAGPRKTPDTGKILYLILRDTGKTKSWCSGETVTQGSHDRGWRPLDPTQWHVPVAPKRTPGGRLESYPGPTQRDGSDVIFTIRARSCDPANQNRRPKGHMVNGPLGALSNRH</sequence>
<feature type="region of interest" description="Disordered" evidence="1">
    <location>
        <begin position="42"/>
        <end position="127"/>
    </location>
</feature>
<accession>A0A2N5ULX5</accession>
<reference evidence="2 3" key="1">
    <citation type="submission" date="2017-11" db="EMBL/GenBank/DDBJ databases">
        <title>De novo assembly and phasing of dikaryotic genomes from two isolates of Puccinia coronata f. sp. avenae, the causal agent of oat crown rust.</title>
        <authorList>
            <person name="Miller M.E."/>
            <person name="Zhang Y."/>
            <person name="Omidvar V."/>
            <person name="Sperschneider J."/>
            <person name="Schwessinger B."/>
            <person name="Raley C."/>
            <person name="Palmer J.M."/>
            <person name="Garnica D."/>
            <person name="Upadhyaya N."/>
            <person name="Rathjen J."/>
            <person name="Taylor J.M."/>
            <person name="Park R.F."/>
            <person name="Dodds P.N."/>
            <person name="Hirsch C.D."/>
            <person name="Kianian S.F."/>
            <person name="Figueroa M."/>
        </authorList>
    </citation>
    <scope>NUCLEOTIDE SEQUENCE [LARGE SCALE GENOMIC DNA]</scope>
    <source>
        <strain evidence="2">12SD80</strain>
    </source>
</reference>
<organism evidence="2 3">
    <name type="scientific">Puccinia coronata f. sp. avenae</name>
    <dbReference type="NCBI Taxonomy" id="200324"/>
    <lineage>
        <taxon>Eukaryota</taxon>
        <taxon>Fungi</taxon>
        <taxon>Dikarya</taxon>
        <taxon>Basidiomycota</taxon>
        <taxon>Pucciniomycotina</taxon>
        <taxon>Pucciniomycetes</taxon>
        <taxon>Pucciniales</taxon>
        <taxon>Pucciniaceae</taxon>
        <taxon>Puccinia</taxon>
    </lineage>
</organism>
<gene>
    <name evidence="2" type="ORF">PCASD_08209</name>
</gene>